<protein>
    <recommendedName>
        <fullName evidence="3 7">UDP-glucose 6-dehydrogenase</fullName>
        <ecNumber evidence="3 7">1.1.1.22</ecNumber>
    </recommendedName>
</protein>
<dbReference type="InterPro" id="IPR028357">
    <property type="entry name" value="UDPglc_DH_bac"/>
</dbReference>
<dbReference type="Pfam" id="PF00984">
    <property type="entry name" value="UDPG_MGDP_dh"/>
    <property type="match status" value="1"/>
</dbReference>
<evidence type="ECO:0000256" key="4">
    <source>
        <dbReference type="ARBA" id="ARBA00023002"/>
    </source>
</evidence>
<evidence type="ECO:0000256" key="9">
    <source>
        <dbReference type="PIRSR" id="PIRSR500134-2"/>
    </source>
</evidence>
<name>A0A7W4NRF1_9PROT</name>
<feature type="binding site" evidence="10">
    <location>
        <position position="145"/>
    </location>
    <ligand>
        <name>NAD(+)</name>
        <dbReference type="ChEBI" id="CHEBI:57540"/>
    </ligand>
</feature>
<feature type="binding site" evidence="9">
    <location>
        <begin position="242"/>
        <end position="246"/>
    </location>
    <ligand>
        <name>substrate</name>
    </ligand>
</feature>
<dbReference type="SUPFAM" id="SSF51735">
    <property type="entry name" value="NAD(P)-binding Rossmann-fold domains"/>
    <property type="match status" value="1"/>
</dbReference>
<dbReference type="InterPro" id="IPR013328">
    <property type="entry name" value="6PGD_dom2"/>
</dbReference>
<dbReference type="PIRSF" id="PIRSF000124">
    <property type="entry name" value="UDPglc_GDPman_dh"/>
    <property type="match status" value="1"/>
</dbReference>
<dbReference type="InterPro" id="IPR001732">
    <property type="entry name" value="UDP-Glc/GDP-Man_DH_N"/>
</dbReference>
<dbReference type="AlphaFoldDB" id="A0A7W4NRF1"/>
<feature type="binding site" evidence="9">
    <location>
        <position position="307"/>
    </location>
    <ligand>
        <name>substrate</name>
    </ligand>
</feature>
<evidence type="ECO:0000259" key="11">
    <source>
        <dbReference type="SMART" id="SM00984"/>
    </source>
</evidence>
<feature type="binding site" evidence="9">
    <location>
        <position position="197"/>
    </location>
    <ligand>
        <name>substrate</name>
    </ligand>
</feature>
<dbReference type="InterPro" id="IPR036220">
    <property type="entry name" value="UDP-Glc/GDP-Man_DH_C_sf"/>
</dbReference>
<dbReference type="InterPro" id="IPR036291">
    <property type="entry name" value="NAD(P)-bd_dom_sf"/>
</dbReference>
<feature type="binding site" evidence="9">
    <location>
        <begin position="142"/>
        <end position="145"/>
    </location>
    <ligand>
        <name>substrate</name>
    </ligand>
</feature>
<dbReference type="Gene3D" id="1.10.1040.10">
    <property type="entry name" value="N-(1-d-carboxylethyl)-l-norvaline Dehydrogenase, domain 2"/>
    <property type="match status" value="1"/>
</dbReference>
<evidence type="ECO:0000256" key="8">
    <source>
        <dbReference type="PIRSR" id="PIRSR500134-1"/>
    </source>
</evidence>
<accession>A0A7W4NRF1</accession>
<feature type="active site" description="Nucleophile" evidence="8">
    <location>
        <position position="253"/>
    </location>
</feature>
<dbReference type="EMBL" id="JABEQN010000004">
    <property type="protein sequence ID" value="MBB2193057.1"/>
    <property type="molecule type" value="Genomic_DNA"/>
</dbReference>
<dbReference type="SUPFAM" id="SSF48179">
    <property type="entry name" value="6-phosphogluconate dehydrogenase C-terminal domain-like"/>
    <property type="match status" value="1"/>
</dbReference>
<organism evidence="12 15">
    <name type="scientific">Gluconacetobacter dulcium</name>
    <dbReference type="NCBI Taxonomy" id="2729096"/>
    <lineage>
        <taxon>Bacteria</taxon>
        <taxon>Pseudomonadati</taxon>
        <taxon>Pseudomonadota</taxon>
        <taxon>Alphaproteobacteria</taxon>
        <taxon>Acetobacterales</taxon>
        <taxon>Acetobacteraceae</taxon>
        <taxon>Gluconacetobacter</taxon>
    </lineage>
</organism>
<comment type="catalytic activity">
    <reaction evidence="6 7">
        <text>UDP-alpha-D-glucose + 2 NAD(+) + H2O = UDP-alpha-D-glucuronate + 2 NADH + 3 H(+)</text>
        <dbReference type="Rhea" id="RHEA:23596"/>
        <dbReference type="ChEBI" id="CHEBI:15377"/>
        <dbReference type="ChEBI" id="CHEBI:15378"/>
        <dbReference type="ChEBI" id="CHEBI:57540"/>
        <dbReference type="ChEBI" id="CHEBI:57945"/>
        <dbReference type="ChEBI" id="CHEBI:58052"/>
        <dbReference type="ChEBI" id="CHEBI:58885"/>
        <dbReference type="EC" id="1.1.1.22"/>
    </reaction>
</comment>
<dbReference type="Pfam" id="PF03721">
    <property type="entry name" value="UDPG_MGDP_dh_N"/>
    <property type="match status" value="1"/>
</dbReference>
<dbReference type="NCBIfam" id="TIGR03026">
    <property type="entry name" value="NDP-sugDHase"/>
    <property type="match status" value="1"/>
</dbReference>
<dbReference type="GO" id="GO:0006065">
    <property type="term" value="P:UDP-glucuronate biosynthetic process"/>
    <property type="evidence" value="ECO:0007669"/>
    <property type="project" value="UniProtKB-UniPathway"/>
</dbReference>
<dbReference type="InterPro" id="IPR014027">
    <property type="entry name" value="UDP-Glc/GDP-Man_DH_C"/>
</dbReference>
<evidence type="ECO:0000256" key="5">
    <source>
        <dbReference type="ARBA" id="ARBA00023027"/>
    </source>
</evidence>
<dbReference type="Gene3D" id="3.40.50.720">
    <property type="entry name" value="NAD(P)-binding Rossmann-like Domain"/>
    <property type="match status" value="2"/>
</dbReference>
<dbReference type="RefSeq" id="WP_182973065.1">
    <property type="nucleotide sequence ID" value="NZ_JABEQN010000004.1"/>
</dbReference>
<dbReference type="GO" id="GO:0051287">
    <property type="term" value="F:NAD binding"/>
    <property type="evidence" value="ECO:0007669"/>
    <property type="project" value="InterPro"/>
</dbReference>
<proteinExistence type="inferred from homology"/>
<dbReference type="SUPFAM" id="SSF52413">
    <property type="entry name" value="UDP-glucose/GDP-mannose dehydrogenase C-terminal domain"/>
    <property type="match status" value="1"/>
</dbReference>
<feature type="binding site" evidence="9">
    <location>
        <position position="388"/>
    </location>
    <ligand>
        <name>substrate</name>
    </ligand>
</feature>
<feature type="binding site" evidence="10">
    <location>
        <position position="118"/>
    </location>
    <ligand>
        <name>NAD(+)</name>
        <dbReference type="ChEBI" id="CHEBI:57540"/>
    </ligand>
</feature>
<feature type="binding site" evidence="10">
    <location>
        <position position="34"/>
    </location>
    <ligand>
        <name>NAD(+)</name>
        <dbReference type="ChEBI" id="CHEBI:57540"/>
    </ligand>
</feature>
<feature type="binding site" evidence="9">
    <location>
        <position position="306"/>
    </location>
    <ligand>
        <name>substrate</name>
    </ligand>
</feature>
<evidence type="ECO:0000313" key="12">
    <source>
        <dbReference type="EMBL" id="MBB2163529.1"/>
    </source>
</evidence>
<sequence>MKIAVAGLGYVGLSNAILLAQHHDVTAVDISSARVEKVNARISPLIDKEIEDFLTNARLSLKATSDPVAAYRDADFVIVATPTNYDIETSHFDTSSVEAVVSDVIALNRSATIVIKSTIPVGFIEGLRARMETDQVIFSPEFLREGRALYDNLHPSRIIVGERSERARVFADLLIEGAVEKDIPVLLTDPSEAEAIKLFANTYLALRVAFFNELDSYALARALDPRQIIDGVCLDPRIGQHYNNPSLGYGGYCLPKDTKQLLANYDQVPQNLISAVVDANRTRKDFLAERIIAMKPTIVGIYRLVMKAGSDNFRQSSIQGIMKRIKAKGIEVIVYEPSMQDDRFFGSRVVHDLAEFKALSDVIVANRRTRDLADVDGKVFTRDVFGAD</sequence>
<dbReference type="Pfam" id="PF03720">
    <property type="entry name" value="UDPG_MGDP_dh_C"/>
    <property type="match status" value="1"/>
</dbReference>
<dbReference type="InterPro" id="IPR017476">
    <property type="entry name" value="UDP-Glc/GDP-Man"/>
</dbReference>
<feature type="domain" description="UDP-glucose/GDP-mannose dehydrogenase C-terminal" evidence="11">
    <location>
        <begin position="300"/>
        <end position="387"/>
    </location>
</feature>
<comment type="similarity">
    <text evidence="2 7">Belongs to the UDP-glucose/GDP-mannose dehydrogenase family.</text>
</comment>
<dbReference type="EC" id="1.1.1.22" evidence="3 7"/>
<dbReference type="UniPathway" id="UPA00038">
    <property type="reaction ID" value="UER00491"/>
</dbReference>
<dbReference type="SMART" id="SM00984">
    <property type="entry name" value="UDPG_MGDP_dh_C"/>
    <property type="match status" value="1"/>
</dbReference>
<comment type="pathway">
    <text evidence="1">Nucleotide-sugar biosynthesis; UDP-alpha-D-glucuronate biosynthesis; UDP-alpha-D-glucuronate from UDP-alpha-D-glucose: step 1/1.</text>
</comment>
<dbReference type="Proteomes" id="UP000561077">
    <property type="component" value="Unassembled WGS sequence"/>
</dbReference>
<feature type="binding site" evidence="10">
    <location>
        <position position="256"/>
    </location>
    <ligand>
        <name>NAD(+)</name>
        <dbReference type="ChEBI" id="CHEBI:57540"/>
    </ligand>
</feature>
<dbReference type="InterPro" id="IPR008927">
    <property type="entry name" value="6-PGluconate_DH-like_C_sf"/>
</dbReference>
<feature type="binding site" evidence="10">
    <location>
        <position position="83"/>
    </location>
    <ligand>
        <name>NAD(+)</name>
        <dbReference type="ChEBI" id="CHEBI:57540"/>
    </ligand>
</feature>
<reference evidence="14 15" key="1">
    <citation type="submission" date="2020-04" db="EMBL/GenBank/DDBJ databases">
        <title>Description of novel Gluconacetobacter.</title>
        <authorList>
            <person name="Sombolestani A."/>
        </authorList>
    </citation>
    <scope>NUCLEOTIDE SEQUENCE [LARGE SCALE GENOMIC DNA]</scope>
    <source>
        <strain evidence="13 14">LMG 1728</strain>
        <strain evidence="12 15">LMG 1731</strain>
    </source>
</reference>
<dbReference type="Proteomes" id="UP000540490">
    <property type="component" value="Unassembled WGS sequence"/>
</dbReference>
<evidence type="ECO:0000313" key="13">
    <source>
        <dbReference type="EMBL" id="MBB2193057.1"/>
    </source>
</evidence>
<dbReference type="GO" id="GO:0003979">
    <property type="term" value="F:UDP-glucose 6-dehydrogenase activity"/>
    <property type="evidence" value="ECO:0007669"/>
    <property type="project" value="UniProtKB-EC"/>
</dbReference>
<dbReference type="PANTHER" id="PTHR43750:SF2">
    <property type="entry name" value="UDP-GLUCOSE 6-DEHYDROGENASE"/>
    <property type="match status" value="1"/>
</dbReference>
<keyword evidence="14" id="KW-1185">Reference proteome</keyword>
<feature type="binding site" evidence="10">
    <location>
        <position position="314"/>
    </location>
    <ligand>
        <name>NAD(+)</name>
        <dbReference type="ChEBI" id="CHEBI:57540"/>
    </ligand>
</feature>
<dbReference type="GO" id="GO:0000271">
    <property type="term" value="P:polysaccharide biosynthetic process"/>
    <property type="evidence" value="ECO:0007669"/>
    <property type="project" value="InterPro"/>
</dbReference>
<evidence type="ECO:0000256" key="1">
    <source>
        <dbReference type="ARBA" id="ARBA00004701"/>
    </source>
</evidence>
<dbReference type="InterPro" id="IPR014026">
    <property type="entry name" value="UDP-Glc/GDP-Man_DH_dimer"/>
</dbReference>
<feature type="binding site" evidence="10">
    <location>
        <position position="29"/>
    </location>
    <ligand>
        <name>NAD(+)</name>
        <dbReference type="ChEBI" id="CHEBI:57540"/>
    </ligand>
</feature>
<dbReference type="EMBL" id="JABEQO010000003">
    <property type="protein sequence ID" value="MBB2163529.1"/>
    <property type="molecule type" value="Genomic_DNA"/>
</dbReference>
<keyword evidence="4 7" id="KW-0560">Oxidoreductase</keyword>
<evidence type="ECO:0000256" key="10">
    <source>
        <dbReference type="PIRSR" id="PIRSR500134-3"/>
    </source>
</evidence>
<evidence type="ECO:0000313" key="14">
    <source>
        <dbReference type="Proteomes" id="UP000540490"/>
    </source>
</evidence>
<dbReference type="PIRSF" id="PIRSF500134">
    <property type="entry name" value="UDPglc_DH_bac"/>
    <property type="match status" value="1"/>
</dbReference>
<feature type="binding site" evidence="9">
    <location>
        <position position="250"/>
    </location>
    <ligand>
        <name>substrate</name>
    </ligand>
</feature>
<gene>
    <name evidence="13" type="ORF">HLH25_05245</name>
    <name evidence="12" type="ORF">HLH26_03065</name>
</gene>
<evidence type="ECO:0000256" key="7">
    <source>
        <dbReference type="PIRNR" id="PIRNR000124"/>
    </source>
</evidence>
<comment type="caution">
    <text evidence="12">The sequence shown here is derived from an EMBL/GenBank/DDBJ whole genome shotgun (WGS) entry which is preliminary data.</text>
</comment>
<dbReference type="PANTHER" id="PTHR43750">
    <property type="entry name" value="UDP-GLUCOSE 6-DEHYDROGENASE TUAD"/>
    <property type="match status" value="1"/>
</dbReference>
<evidence type="ECO:0000256" key="6">
    <source>
        <dbReference type="ARBA" id="ARBA00047473"/>
    </source>
</evidence>
<evidence type="ECO:0000256" key="2">
    <source>
        <dbReference type="ARBA" id="ARBA00006601"/>
    </source>
</evidence>
<keyword evidence="5 7" id="KW-0520">NAD</keyword>
<evidence type="ECO:0000256" key="3">
    <source>
        <dbReference type="ARBA" id="ARBA00012954"/>
    </source>
</evidence>
<evidence type="ECO:0000313" key="15">
    <source>
        <dbReference type="Proteomes" id="UP000561077"/>
    </source>
</evidence>